<reference evidence="10 11" key="1">
    <citation type="submission" date="2020-03" db="EMBL/GenBank/DDBJ databases">
        <title>Draft Genome Sequence of 2-Methylisoborneol Producing Pseudanabaena yagii Strain GIHE-NHR1 Isolated from North Han River in South Korea.</title>
        <authorList>
            <person name="Jeong J."/>
        </authorList>
    </citation>
    <scope>NUCLEOTIDE SEQUENCE [LARGE SCALE GENOMIC DNA]</scope>
    <source>
        <strain evidence="10 11">GIHE-NHR1</strain>
    </source>
</reference>
<evidence type="ECO:0000313" key="10">
    <source>
        <dbReference type="EMBL" id="NMF61171.1"/>
    </source>
</evidence>
<evidence type="ECO:0000256" key="5">
    <source>
        <dbReference type="ARBA" id="ARBA00022898"/>
    </source>
</evidence>
<comment type="similarity">
    <text evidence="2">Belongs to the class-V pyridoxal-phosphate-dependent aminotransferase family. NifS/IscS subfamily.</text>
</comment>
<dbReference type="PIRSF" id="PIRSF005572">
    <property type="entry name" value="NifS"/>
    <property type="match status" value="1"/>
</dbReference>
<keyword evidence="5" id="KW-0663">Pyridoxal phosphate</keyword>
<dbReference type="Gene3D" id="3.40.640.10">
    <property type="entry name" value="Type I PLP-dependent aspartate aminotransferase-like (Major domain)"/>
    <property type="match status" value="1"/>
</dbReference>
<dbReference type="InterPro" id="IPR000192">
    <property type="entry name" value="Aminotrans_V_dom"/>
</dbReference>
<evidence type="ECO:0000256" key="4">
    <source>
        <dbReference type="ARBA" id="ARBA00022723"/>
    </source>
</evidence>
<evidence type="ECO:0000256" key="7">
    <source>
        <dbReference type="ARBA" id="ARBA00023014"/>
    </source>
</evidence>
<gene>
    <name evidence="10" type="ORF">HC246_24895</name>
</gene>
<keyword evidence="4" id="KW-0479">Metal-binding</keyword>
<dbReference type="InterPro" id="IPR015422">
    <property type="entry name" value="PyrdxlP-dep_Trfase_small"/>
</dbReference>
<evidence type="ECO:0000256" key="8">
    <source>
        <dbReference type="ARBA" id="ARBA00050776"/>
    </source>
</evidence>
<proteinExistence type="inferred from homology"/>
<evidence type="ECO:0000256" key="2">
    <source>
        <dbReference type="ARBA" id="ARBA00006490"/>
    </source>
</evidence>
<comment type="caution">
    <text evidence="10">The sequence shown here is derived from an EMBL/GenBank/DDBJ whole genome shotgun (WGS) entry which is preliminary data.</text>
</comment>
<keyword evidence="3" id="KW-0808">Transferase</keyword>
<comment type="catalytic activity">
    <reaction evidence="8">
        <text>(sulfur carrier)-H + L-cysteine = (sulfur carrier)-SH + L-alanine</text>
        <dbReference type="Rhea" id="RHEA:43892"/>
        <dbReference type="Rhea" id="RHEA-COMP:14737"/>
        <dbReference type="Rhea" id="RHEA-COMP:14739"/>
        <dbReference type="ChEBI" id="CHEBI:29917"/>
        <dbReference type="ChEBI" id="CHEBI:35235"/>
        <dbReference type="ChEBI" id="CHEBI:57972"/>
        <dbReference type="ChEBI" id="CHEBI:64428"/>
        <dbReference type="EC" id="2.8.1.7"/>
    </reaction>
</comment>
<dbReference type="Proteomes" id="UP000738376">
    <property type="component" value="Unassembled WGS sequence"/>
</dbReference>
<feature type="domain" description="Aminotransferase class V" evidence="9">
    <location>
        <begin position="13"/>
        <end position="376"/>
    </location>
</feature>
<dbReference type="SUPFAM" id="SSF53383">
    <property type="entry name" value="PLP-dependent transferases"/>
    <property type="match status" value="1"/>
</dbReference>
<sequence>MNSSKCVNSDRPIYLDYHATTPVDPRVASVVMEYILTEFGNASSIDHTYGDKADLAVKQSAKQVADLVGALPREVIFTSGATESINLVLQGLTQKSPSPHKLKIAVLPIEHKAVLDTCDALVKKGIAEMILLKVDRQGRLDLEHLETNCSQGIDLICVMAANNEIGTIYPMPEIGAIAQRYNLPFLCDATQAVGKIPINFRDWGITYLALSGHKMYAPKGIGALILRKGYHLQPLIYGGGQQKGIRAGTLNVSGIAGLGEACRLRQQEMLADELVIAAKRDRLQSLLLESIPDLTINGDLLNRLAGNLHISVPNILNKAIISRIRDQLAIATGSACSSGIEAASHVLQAINLPTHLIEGALRISIGKFTTDAEIDRAANILITAVHSTQQIIRS</sequence>
<dbReference type="EMBL" id="JAAVJL010000007">
    <property type="protein sequence ID" value="NMF61171.1"/>
    <property type="molecule type" value="Genomic_DNA"/>
</dbReference>
<dbReference type="PANTHER" id="PTHR11601:SF34">
    <property type="entry name" value="CYSTEINE DESULFURASE"/>
    <property type="match status" value="1"/>
</dbReference>
<dbReference type="RefSeq" id="WP_169366117.1">
    <property type="nucleotide sequence ID" value="NZ_JAAVJL010000007.1"/>
</dbReference>
<name>A0ABX1M0S5_9CYAN</name>
<dbReference type="InterPro" id="IPR015421">
    <property type="entry name" value="PyrdxlP-dep_Trfase_major"/>
</dbReference>
<comment type="cofactor">
    <cofactor evidence="1">
        <name>pyridoxal 5'-phosphate</name>
        <dbReference type="ChEBI" id="CHEBI:597326"/>
    </cofactor>
</comment>
<dbReference type="InterPro" id="IPR015424">
    <property type="entry name" value="PyrdxlP-dep_Trfase"/>
</dbReference>
<dbReference type="PANTHER" id="PTHR11601">
    <property type="entry name" value="CYSTEINE DESULFURYLASE FAMILY MEMBER"/>
    <property type="match status" value="1"/>
</dbReference>
<keyword evidence="6" id="KW-0408">Iron</keyword>
<evidence type="ECO:0000256" key="6">
    <source>
        <dbReference type="ARBA" id="ARBA00023004"/>
    </source>
</evidence>
<organism evidence="10 11">
    <name type="scientific">Pseudanabaena yagii GIHE-NHR1</name>
    <dbReference type="NCBI Taxonomy" id="2722753"/>
    <lineage>
        <taxon>Bacteria</taxon>
        <taxon>Bacillati</taxon>
        <taxon>Cyanobacteriota</taxon>
        <taxon>Cyanophyceae</taxon>
        <taxon>Pseudanabaenales</taxon>
        <taxon>Pseudanabaenaceae</taxon>
        <taxon>Pseudanabaena</taxon>
        <taxon>Pseudanabaena yagii</taxon>
    </lineage>
</organism>
<keyword evidence="11" id="KW-1185">Reference proteome</keyword>
<dbReference type="InterPro" id="IPR016454">
    <property type="entry name" value="Cysteine_dSase"/>
</dbReference>
<evidence type="ECO:0000256" key="3">
    <source>
        <dbReference type="ARBA" id="ARBA00022679"/>
    </source>
</evidence>
<evidence type="ECO:0000259" key="9">
    <source>
        <dbReference type="Pfam" id="PF00266"/>
    </source>
</evidence>
<evidence type="ECO:0000256" key="1">
    <source>
        <dbReference type="ARBA" id="ARBA00001933"/>
    </source>
</evidence>
<protein>
    <submittedName>
        <fullName evidence="10">Cysteine desulfurase</fullName>
    </submittedName>
</protein>
<keyword evidence="7" id="KW-0411">Iron-sulfur</keyword>
<accession>A0ABX1M0S5</accession>
<evidence type="ECO:0000313" key="11">
    <source>
        <dbReference type="Proteomes" id="UP000738376"/>
    </source>
</evidence>
<dbReference type="Gene3D" id="3.90.1150.10">
    <property type="entry name" value="Aspartate Aminotransferase, domain 1"/>
    <property type="match status" value="1"/>
</dbReference>
<dbReference type="Pfam" id="PF00266">
    <property type="entry name" value="Aminotran_5"/>
    <property type="match status" value="1"/>
</dbReference>